<proteinExistence type="predicted"/>
<protein>
    <submittedName>
        <fullName evidence="1">Uncharacterized protein</fullName>
    </submittedName>
</protein>
<sequence>MSMWHRPTLFNVLLSSSNAFTRSIVRDALGLESAIFATAPPSILLNLSRPSRMTPGTLFL</sequence>
<comment type="caution">
    <text evidence="1">The sequence shown here is derived from an EMBL/GenBank/DDBJ whole genome shotgun (WGS) entry which is preliminary data.</text>
</comment>
<reference evidence="1 2" key="1">
    <citation type="submission" date="2017-12" db="EMBL/GenBank/DDBJ databases">
        <title>Comparative genomics of Botrytis spp.</title>
        <authorList>
            <person name="Valero-Jimenez C.A."/>
            <person name="Tapia P."/>
            <person name="Veloso J."/>
            <person name="Silva-Moreno E."/>
            <person name="Staats M."/>
            <person name="Valdes J.H."/>
            <person name="Van Kan J.A.L."/>
        </authorList>
    </citation>
    <scope>NUCLEOTIDE SEQUENCE [LARGE SCALE GENOMIC DNA]</scope>
    <source>
        <strain evidence="1 2">Bt9001</strain>
    </source>
</reference>
<dbReference type="EMBL" id="PQXH01000047">
    <property type="protein sequence ID" value="TGO14866.1"/>
    <property type="molecule type" value="Genomic_DNA"/>
</dbReference>
<gene>
    <name evidence="1" type="ORF">BTUL_0047g00280</name>
</gene>
<evidence type="ECO:0000313" key="1">
    <source>
        <dbReference type="EMBL" id="TGO14866.1"/>
    </source>
</evidence>
<evidence type="ECO:0000313" key="2">
    <source>
        <dbReference type="Proteomes" id="UP000297777"/>
    </source>
</evidence>
<dbReference type="AlphaFoldDB" id="A0A4Z1ERG4"/>
<accession>A0A4Z1ERG4</accession>
<keyword evidence="2" id="KW-1185">Reference proteome</keyword>
<organism evidence="1 2">
    <name type="scientific">Botrytis tulipae</name>
    <dbReference type="NCBI Taxonomy" id="87230"/>
    <lineage>
        <taxon>Eukaryota</taxon>
        <taxon>Fungi</taxon>
        <taxon>Dikarya</taxon>
        <taxon>Ascomycota</taxon>
        <taxon>Pezizomycotina</taxon>
        <taxon>Leotiomycetes</taxon>
        <taxon>Helotiales</taxon>
        <taxon>Sclerotiniaceae</taxon>
        <taxon>Botrytis</taxon>
    </lineage>
</organism>
<dbReference type="Proteomes" id="UP000297777">
    <property type="component" value="Unassembled WGS sequence"/>
</dbReference>
<name>A0A4Z1ERG4_9HELO</name>